<organism evidence="1 2">
    <name type="scientific">Lentinus tigrinus ALCF2SS1-6</name>
    <dbReference type="NCBI Taxonomy" id="1328759"/>
    <lineage>
        <taxon>Eukaryota</taxon>
        <taxon>Fungi</taxon>
        <taxon>Dikarya</taxon>
        <taxon>Basidiomycota</taxon>
        <taxon>Agaricomycotina</taxon>
        <taxon>Agaricomycetes</taxon>
        <taxon>Polyporales</taxon>
        <taxon>Polyporaceae</taxon>
        <taxon>Lentinus</taxon>
    </lineage>
</organism>
<dbReference type="Proteomes" id="UP000313359">
    <property type="component" value="Unassembled WGS sequence"/>
</dbReference>
<evidence type="ECO:0000313" key="2">
    <source>
        <dbReference type="Proteomes" id="UP000313359"/>
    </source>
</evidence>
<gene>
    <name evidence="1" type="ORF">L227DRAFT_505988</name>
</gene>
<sequence>MLPTALKFVVVRMDPISMVSHLGLDSIAISEATAMEPKKYLVYLDTPQDLPMPTSEWCRYWVQPVATVLRPAVPEQGFTSDMIMPIHPNTRYAKGRQPVQSTPQFPFLNCYFWMKSLMSLRVKVK</sequence>
<reference evidence="1" key="1">
    <citation type="journal article" date="2018" name="Genome Biol. Evol.">
        <title>Genomics and development of Lentinus tigrinus, a white-rot wood-decaying mushroom with dimorphic fruiting bodies.</title>
        <authorList>
            <person name="Wu B."/>
            <person name="Xu Z."/>
            <person name="Knudson A."/>
            <person name="Carlson A."/>
            <person name="Chen N."/>
            <person name="Kovaka S."/>
            <person name="LaButti K."/>
            <person name="Lipzen A."/>
            <person name="Pennachio C."/>
            <person name="Riley R."/>
            <person name="Schakwitz W."/>
            <person name="Umezawa K."/>
            <person name="Ohm R.A."/>
            <person name="Grigoriev I.V."/>
            <person name="Nagy L.G."/>
            <person name="Gibbons J."/>
            <person name="Hibbett D."/>
        </authorList>
    </citation>
    <scope>NUCLEOTIDE SEQUENCE [LARGE SCALE GENOMIC DNA]</scope>
    <source>
        <strain evidence="1">ALCF2SS1-6</strain>
    </source>
</reference>
<dbReference type="AlphaFoldDB" id="A0A5C2S372"/>
<keyword evidence="2" id="KW-1185">Reference proteome</keyword>
<proteinExistence type="predicted"/>
<protein>
    <submittedName>
        <fullName evidence="1">Uncharacterized protein</fullName>
    </submittedName>
</protein>
<dbReference type="EMBL" id="ML122278">
    <property type="protein sequence ID" value="RPD57907.1"/>
    <property type="molecule type" value="Genomic_DNA"/>
</dbReference>
<evidence type="ECO:0000313" key="1">
    <source>
        <dbReference type="EMBL" id="RPD57907.1"/>
    </source>
</evidence>
<name>A0A5C2S372_9APHY</name>
<dbReference type="STRING" id="1328759.A0A5C2S372"/>
<accession>A0A5C2S372</accession>
<feature type="non-terminal residue" evidence="1">
    <location>
        <position position="125"/>
    </location>
</feature>
<dbReference type="OrthoDB" id="2753716at2759"/>